<evidence type="ECO:0000313" key="1">
    <source>
        <dbReference type="EMBL" id="KTD25212.1"/>
    </source>
</evidence>
<protein>
    <submittedName>
        <fullName evidence="1">Uncharacterized protein</fullName>
    </submittedName>
</protein>
<gene>
    <name evidence="1" type="ORF">Lmac_2190</name>
</gene>
<evidence type="ECO:0000313" key="2">
    <source>
        <dbReference type="Proteomes" id="UP000054908"/>
    </source>
</evidence>
<keyword evidence="2" id="KW-1185">Reference proteome</keyword>
<sequence>MMPISYRLSGLFLMLGVAFNGFSLTPGSPEGVQFVNGEPVSLNQIANKTLLPSPFPIYVIQNSGVINHPYPGATKLMLPTDNSYTKSPGCYIACYSHQPGIYAVSPTINVMGQIRVSGSYQVRVCQPTGYENKDISAADQFKRLCSQRIASCKNIECWAGGDTGGWFGIQQ</sequence>
<name>A0A0W0VYN1_9GAMM</name>
<reference evidence="1 2" key="1">
    <citation type="submission" date="2015-11" db="EMBL/GenBank/DDBJ databases">
        <title>Genomic analysis of 38 Legionella species identifies large and diverse effector repertoires.</title>
        <authorList>
            <person name="Burstein D."/>
            <person name="Amaro F."/>
            <person name="Zusman T."/>
            <person name="Lifshitz Z."/>
            <person name="Cohen O."/>
            <person name="Gilbert J.A."/>
            <person name="Pupko T."/>
            <person name="Shuman H.A."/>
            <person name="Segal G."/>
        </authorList>
    </citation>
    <scope>NUCLEOTIDE SEQUENCE [LARGE SCALE GENOMIC DNA]</scope>
    <source>
        <strain evidence="1 2">PX-1-G2-E2</strain>
    </source>
</reference>
<comment type="caution">
    <text evidence="1">The sequence shown here is derived from an EMBL/GenBank/DDBJ whole genome shotgun (WGS) entry which is preliminary data.</text>
</comment>
<dbReference type="AlphaFoldDB" id="A0A0W0VYN1"/>
<dbReference type="EMBL" id="LNYL01000045">
    <property type="protein sequence ID" value="KTD25212.1"/>
    <property type="molecule type" value="Genomic_DNA"/>
</dbReference>
<dbReference type="Proteomes" id="UP000054908">
    <property type="component" value="Unassembled WGS sequence"/>
</dbReference>
<dbReference type="PATRIC" id="fig|466.6.peg.2326"/>
<proteinExistence type="predicted"/>
<accession>A0A0W0VYN1</accession>
<organism evidence="1 2">
    <name type="scientific">Legionella maceachernii</name>
    <dbReference type="NCBI Taxonomy" id="466"/>
    <lineage>
        <taxon>Bacteria</taxon>
        <taxon>Pseudomonadati</taxon>
        <taxon>Pseudomonadota</taxon>
        <taxon>Gammaproteobacteria</taxon>
        <taxon>Legionellales</taxon>
        <taxon>Legionellaceae</taxon>
        <taxon>Legionella</taxon>
    </lineage>
</organism>